<dbReference type="Proteomes" id="UP000054032">
    <property type="component" value="Unassembled WGS sequence"/>
</dbReference>
<gene>
    <name evidence="3" type="ORF">COCMIDRAFT_38429</name>
</gene>
<sequence>MPPLFKVDQVLRGHKSIYITVKEVHRALDEAAVYVASVRGHWCLQNEADILGRYQSKTPFLRPIIDEVISPADPPSIILRHLDSELLTESTNKRPTRPETKQVARCILEALLVLHRDGMRFLETQLGNCGGAVSKDSKFAEGNLIGGAFTHLPTDVWSFGNAILSLVHGGDFHYFDPGRQGVKLEDREYDLIVMQRMYHSSGPFQKSVAEILNLVALELVIFFSGQRIPRKPLQRWSTKEIPSADNKFIRRILKLDPRERPMVEEIFEDEWFMEESDDTREPIPKETSKPEDEAGS</sequence>
<dbReference type="eggNOG" id="KOG0578">
    <property type="taxonomic scope" value="Eukaryota"/>
</dbReference>
<evidence type="ECO:0000313" key="4">
    <source>
        <dbReference type="Proteomes" id="UP000054032"/>
    </source>
</evidence>
<evidence type="ECO:0000259" key="2">
    <source>
        <dbReference type="SMART" id="SM00220"/>
    </source>
</evidence>
<dbReference type="InterPro" id="IPR000719">
    <property type="entry name" value="Prot_kinase_dom"/>
</dbReference>
<dbReference type="KEGG" id="bor:COCMIDRAFT_38429"/>
<dbReference type="SUPFAM" id="SSF56112">
    <property type="entry name" value="Protein kinase-like (PK-like)"/>
    <property type="match status" value="1"/>
</dbReference>
<dbReference type="SMART" id="SM00220">
    <property type="entry name" value="S_TKc"/>
    <property type="match status" value="1"/>
</dbReference>
<dbReference type="GO" id="GO:0004672">
    <property type="term" value="F:protein kinase activity"/>
    <property type="evidence" value="ECO:0007669"/>
    <property type="project" value="InterPro"/>
</dbReference>
<feature type="region of interest" description="Disordered" evidence="1">
    <location>
        <begin position="272"/>
        <end position="296"/>
    </location>
</feature>
<keyword evidence="4" id="KW-1185">Reference proteome</keyword>
<dbReference type="GO" id="GO:0005524">
    <property type="term" value="F:ATP binding"/>
    <property type="evidence" value="ECO:0007669"/>
    <property type="project" value="InterPro"/>
</dbReference>
<evidence type="ECO:0000256" key="1">
    <source>
        <dbReference type="SAM" id="MobiDB-lite"/>
    </source>
</evidence>
<protein>
    <recommendedName>
        <fullName evidence="2">Protein kinase domain-containing protein</fullName>
    </recommendedName>
</protein>
<dbReference type="Gene3D" id="1.10.510.10">
    <property type="entry name" value="Transferase(Phosphotransferase) domain 1"/>
    <property type="match status" value="1"/>
</dbReference>
<proteinExistence type="predicted"/>
<dbReference type="AlphaFoldDB" id="W6ZJ49"/>
<feature type="compositionally biased region" description="Basic and acidic residues" evidence="1">
    <location>
        <begin position="279"/>
        <end position="296"/>
    </location>
</feature>
<dbReference type="OrthoDB" id="5979581at2759"/>
<dbReference type="HOGENOM" id="CLU_076146_0_0_1"/>
<name>W6ZJ49_COCMI</name>
<dbReference type="InterPro" id="IPR011009">
    <property type="entry name" value="Kinase-like_dom_sf"/>
</dbReference>
<dbReference type="GeneID" id="19123461"/>
<feature type="domain" description="Protein kinase" evidence="2">
    <location>
        <begin position="18"/>
        <end position="272"/>
    </location>
</feature>
<dbReference type="RefSeq" id="XP_007689832.1">
    <property type="nucleotide sequence ID" value="XM_007691642.1"/>
</dbReference>
<reference evidence="3 4" key="1">
    <citation type="journal article" date="2013" name="PLoS Genet.">
        <title>Comparative genome structure, secondary metabolite, and effector coding capacity across Cochliobolus pathogens.</title>
        <authorList>
            <person name="Condon B.J."/>
            <person name="Leng Y."/>
            <person name="Wu D."/>
            <person name="Bushley K.E."/>
            <person name="Ohm R.A."/>
            <person name="Otillar R."/>
            <person name="Martin J."/>
            <person name="Schackwitz W."/>
            <person name="Grimwood J."/>
            <person name="MohdZainudin N."/>
            <person name="Xue C."/>
            <person name="Wang R."/>
            <person name="Manning V.A."/>
            <person name="Dhillon B."/>
            <person name="Tu Z.J."/>
            <person name="Steffenson B.J."/>
            <person name="Salamov A."/>
            <person name="Sun H."/>
            <person name="Lowry S."/>
            <person name="LaButti K."/>
            <person name="Han J."/>
            <person name="Copeland A."/>
            <person name="Lindquist E."/>
            <person name="Barry K."/>
            <person name="Schmutz J."/>
            <person name="Baker S.E."/>
            <person name="Ciuffetti L.M."/>
            <person name="Grigoriev I.V."/>
            <person name="Zhong S."/>
            <person name="Turgeon B.G."/>
        </authorList>
    </citation>
    <scope>NUCLEOTIDE SEQUENCE [LARGE SCALE GENOMIC DNA]</scope>
    <source>
        <strain evidence="3 4">ATCC 44560</strain>
    </source>
</reference>
<dbReference type="EMBL" id="KI964023">
    <property type="protein sequence ID" value="EUC43626.1"/>
    <property type="molecule type" value="Genomic_DNA"/>
</dbReference>
<dbReference type="STRING" id="930090.W6ZJ49"/>
<evidence type="ECO:0000313" key="3">
    <source>
        <dbReference type="EMBL" id="EUC43626.1"/>
    </source>
</evidence>
<organism evidence="3 4">
    <name type="scientific">Bipolaris oryzae ATCC 44560</name>
    <dbReference type="NCBI Taxonomy" id="930090"/>
    <lineage>
        <taxon>Eukaryota</taxon>
        <taxon>Fungi</taxon>
        <taxon>Dikarya</taxon>
        <taxon>Ascomycota</taxon>
        <taxon>Pezizomycotina</taxon>
        <taxon>Dothideomycetes</taxon>
        <taxon>Pleosporomycetidae</taxon>
        <taxon>Pleosporales</taxon>
        <taxon>Pleosporineae</taxon>
        <taxon>Pleosporaceae</taxon>
        <taxon>Bipolaris</taxon>
    </lineage>
</organism>
<accession>W6ZJ49</accession>